<evidence type="ECO:0000313" key="2">
    <source>
        <dbReference type="EMBL" id="KAJ1146371.1"/>
    </source>
</evidence>
<feature type="non-terminal residue" evidence="2">
    <location>
        <position position="1"/>
    </location>
</feature>
<evidence type="ECO:0000313" key="3">
    <source>
        <dbReference type="Proteomes" id="UP001066276"/>
    </source>
</evidence>
<sequence length="76" mass="8346">SEPIQGDTSEEESQEDQVPHVADKEEGAEAAETSGFGEGADYNDYERVATKFETEESGFEQTHDKLSKSPTAYLSQ</sequence>
<reference evidence="2" key="1">
    <citation type="journal article" date="2022" name="bioRxiv">
        <title>Sequencing and chromosome-scale assembly of the giantPleurodeles waltlgenome.</title>
        <authorList>
            <person name="Brown T."/>
            <person name="Elewa A."/>
            <person name="Iarovenko S."/>
            <person name="Subramanian E."/>
            <person name="Araus A.J."/>
            <person name="Petzold A."/>
            <person name="Susuki M."/>
            <person name="Suzuki K.-i.T."/>
            <person name="Hayashi T."/>
            <person name="Toyoda A."/>
            <person name="Oliveira C."/>
            <person name="Osipova E."/>
            <person name="Leigh N.D."/>
            <person name="Simon A."/>
            <person name="Yun M.H."/>
        </authorList>
    </citation>
    <scope>NUCLEOTIDE SEQUENCE</scope>
    <source>
        <strain evidence="2">20211129_DDA</strain>
        <tissue evidence="2">Liver</tissue>
    </source>
</reference>
<organism evidence="2 3">
    <name type="scientific">Pleurodeles waltl</name>
    <name type="common">Iberian ribbed newt</name>
    <dbReference type="NCBI Taxonomy" id="8319"/>
    <lineage>
        <taxon>Eukaryota</taxon>
        <taxon>Metazoa</taxon>
        <taxon>Chordata</taxon>
        <taxon>Craniata</taxon>
        <taxon>Vertebrata</taxon>
        <taxon>Euteleostomi</taxon>
        <taxon>Amphibia</taxon>
        <taxon>Batrachia</taxon>
        <taxon>Caudata</taxon>
        <taxon>Salamandroidea</taxon>
        <taxon>Salamandridae</taxon>
        <taxon>Pleurodelinae</taxon>
        <taxon>Pleurodeles</taxon>
    </lineage>
</organism>
<feature type="non-terminal residue" evidence="2">
    <location>
        <position position="76"/>
    </location>
</feature>
<accession>A0AAV7R1B7</accession>
<proteinExistence type="predicted"/>
<gene>
    <name evidence="2" type="ORF">NDU88_012648</name>
</gene>
<keyword evidence="3" id="KW-1185">Reference proteome</keyword>
<dbReference type="AlphaFoldDB" id="A0AAV7R1B7"/>
<comment type="caution">
    <text evidence="2">The sequence shown here is derived from an EMBL/GenBank/DDBJ whole genome shotgun (WGS) entry which is preliminary data.</text>
</comment>
<feature type="region of interest" description="Disordered" evidence="1">
    <location>
        <begin position="1"/>
        <end position="76"/>
    </location>
</feature>
<feature type="compositionally biased region" description="Basic and acidic residues" evidence="1">
    <location>
        <begin position="44"/>
        <end position="54"/>
    </location>
</feature>
<dbReference type="EMBL" id="JANPWB010000010">
    <property type="protein sequence ID" value="KAJ1146371.1"/>
    <property type="molecule type" value="Genomic_DNA"/>
</dbReference>
<name>A0AAV7R1B7_PLEWA</name>
<protein>
    <submittedName>
        <fullName evidence="2">Uncharacterized protein</fullName>
    </submittedName>
</protein>
<feature type="compositionally biased region" description="Basic and acidic residues" evidence="1">
    <location>
        <begin position="17"/>
        <end position="27"/>
    </location>
</feature>
<evidence type="ECO:0000256" key="1">
    <source>
        <dbReference type="SAM" id="MobiDB-lite"/>
    </source>
</evidence>
<dbReference type="Proteomes" id="UP001066276">
    <property type="component" value="Chromosome 6"/>
</dbReference>